<dbReference type="RefSeq" id="WP_076033085.1">
    <property type="nucleotide sequence ID" value="NZ_CP016896.1"/>
</dbReference>
<organism evidence="2 3">
    <name type="scientific">Acinetobacter soli</name>
    <dbReference type="NCBI Taxonomy" id="487316"/>
    <lineage>
        <taxon>Bacteria</taxon>
        <taxon>Pseudomonadati</taxon>
        <taxon>Pseudomonadota</taxon>
        <taxon>Gammaproteobacteria</taxon>
        <taxon>Moraxellales</taxon>
        <taxon>Moraxellaceae</taxon>
        <taxon>Acinetobacter</taxon>
    </lineage>
</organism>
<name>A0A1P8EK24_9GAMM</name>
<feature type="transmembrane region" description="Helical" evidence="1">
    <location>
        <begin position="12"/>
        <end position="30"/>
    </location>
</feature>
<evidence type="ECO:0000313" key="3">
    <source>
        <dbReference type="Proteomes" id="UP000185674"/>
    </source>
</evidence>
<keyword evidence="1" id="KW-0472">Membrane</keyword>
<protein>
    <submittedName>
        <fullName evidence="2">Uncharacterized protein</fullName>
    </submittedName>
</protein>
<keyword evidence="1" id="KW-0812">Transmembrane</keyword>
<proteinExistence type="predicted"/>
<evidence type="ECO:0000313" key="2">
    <source>
        <dbReference type="EMBL" id="APV36571.1"/>
    </source>
</evidence>
<dbReference type="KEGG" id="asol:BEN76_11315"/>
<evidence type="ECO:0000256" key="1">
    <source>
        <dbReference type="SAM" id="Phobius"/>
    </source>
</evidence>
<feature type="transmembrane region" description="Helical" evidence="1">
    <location>
        <begin position="42"/>
        <end position="59"/>
    </location>
</feature>
<sequence>MSHLFEHNRAFLFWMTVAILIVSSVITLGFDNVYSDGISIPINVFASVGLFLMMMTHVIEELESICNP</sequence>
<dbReference type="AlphaFoldDB" id="A0A1P8EK24"/>
<dbReference type="Proteomes" id="UP000185674">
    <property type="component" value="Chromosome"/>
</dbReference>
<reference evidence="2 3" key="1">
    <citation type="submission" date="2016-08" db="EMBL/GenBank/DDBJ databases">
        <title>Complete genome sequence of Acinetobacter baylyi strain GFJ2.</title>
        <authorList>
            <person name="Tabata M."/>
            <person name="Kuboki S."/>
            <person name="Gibu N."/>
            <person name="Kinouchi Y."/>
            <person name="Vangnai A."/>
            <person name="Kasai D."/>
            <person name="Fukuda M."/>
        </authorList>
    </citation>
    <scope>NUCLEOTIDE SEQUENCE [LARGE SCALE GENOMIC DNA]</scope>
    <source>
        <strain evidence="2 3">GFJ2</strain>
    </source>
</reference>
<gene>
    <name evidence="2" type="ORF">BEN76_11315</name>
</gene>
<dbReference type="EMBL" id="CP016896">
    <property type="protein sequence ID" value="APV36571.1"/>
    <property type="molecule type" value="Genomic_DNA"/>
</dbReference>
<accession>A0A1P8EK24</accession>
<keyword evidence="1" id="KW-1133">Transmembrane helix</keyword>